<reference evidence="5" key="1">
    <citation type="submission" date="2025-08" db="UniProtKB">
        <authorList>
            <consortium name="RefSeq"/>
        </authorList>
    </citation>
    <scope>IDENTIFICATION</scope>
    <source>
        <tissue evidence="5">Total insect</tissue>
    </source>
</reference>
<dbReference type="GO" id="GO:0008010">
    <property type="term" value="F:structural constituent of chitin-based larval cuticle"/>
    <property type="evidence" value="ECO:0007669"/>
    <property type="project" value="TreeGrafter"/>
</dbReference>
<sequence>MKTTALAVCALVACVAAAPQFPQQQQQYQQQYQQQARRQQTYSSSSSTPAVNIALTRSSPEQPIVILKQVQDFALPGTYSYSYETENAIQASESGELRNAGTPEEANAVQGSYSWADADGTVYTVNYVADENGFQAQGAHLPVPPPVPEEIQRAIDYARSQPGFREDDDGQYRKEE</sequence>
<dbReference type="PRINTS" id="PR00947">
    <property type="entry name" value="CUTICLE"/>
</dbReference>
<proteinExistence type="predicted"/>
<gene>
    <name evidence="5" type="primary">LOC117650585</name>
</gene>
<dbReference type="RefSeq" id="XP_034250006.1">
    <property type="nucleotide sequence ID" value="XM_034394115.1"/>
</dbReference>
<keyword evidence="3" id="KW-0732">Signal</keyword>
<dbReference type="InterPro" id="IPR050468">
    <property type="entry name" value="Cuticle_Struct_Prot"/>
</dbReference>
<keyword evidence="4" id="KW-1185">Reference proteome</keyword>
<protein>
    <submittedName>
        <fullName evidence="5">Cuticle protein CP14.6-like</fullName>
    </submittedName>
</protein>
<dbReference type="KEGG" id="tpal:117650585"/>
<dbReference type="AlphaFoldDB" id="A0A6P8ZZ29"/>
<name>A0A6P8ZZ29_THRPL</name>
<feature type="chain" id="PRO_5027640423" evidence="3">
    <location>
        <begin position="18"/>
        <end position="176"/>
    </location>
</feature>
<evidence type="ECO:0000313" key="5">
    <source>
        <dbReference type="RefSeq" id="XP_034250006.1"/>
    </source>
</evidence>
<dbReference type="PROSITE" id="PS00233">
    <property type="entry name" value="CHIT_BIND_RR_1"/>
    <property type="match status" value="1"/>
</dbReference>
<organism evidence="5">
    <name type="scientific">Thrips palmi</name>
    <name type="common">Melon thrips</name>
    <dbReference type="NCBI Taxonomy" id="161013"/>
    <lineage>
        <taxon>Eukaryota</taxon>
        <taxon>Metazoa</taxon>
        <taxon>Ecdysozoa</taxon>
        <taxon>Arthropoda</taxon>
        <taxon>Hexapoda</taxon>
        <taxon>Insecta</taxon>
        <taxon>Pterygota</taxon>
        <taxon>Neoptera</taxon>
        <taxon>Paraneoptera</taxon>
        <taxon>Thysanoptera</taxon>
        <taxon>Terebrantia</taxon>
        <taxon>Thripoidea</taxon>
        <taxon>Thripidae</taxon>
        <taxon>Thrips</taxon>
    </lineage>
</organism>
<dbReference type="GeneID" id="117650585"/>
<dbReference type="PANTHER" id="PTHR10380:SF173">
    <property type="entry name" value="CUTICULAR PROTEIN 47EF, ISOFORM C-RELATED"/>
    <property type="match status" value="1"/>
</dbReference>
<evidence type="ECO:0000256" key="1">
    <source>
        <dbReference type="ARBA" id="ARBA00022460"/>
    </source>
</evidence>
<evidence type="ECO:0000313" key="4">
    <source>
        <dbReference type="Proteomes" id="UP000515158"/>
    </source>
</evidence>
<dbReference type="PROSITE" id="PS51155">
    <property type="entry name" value="CHIT_BIND_RR_2"/>
    <property type="match status" value="1"/>
</dbReference>
<evidence type="ECO:0000256" key="3">
    <source>
        <dbReference type="SAM" id="SignalP"/>
    </source>
</evidence>
<dbReference type="OrthoDB" id="6372059at2759"/>
<dbReference type="Proteomes" id="UP000515158">
    <property type="component" value="Unplaced"/>
</dbReference>
<dbReference type="GO" id="GO:0062129">
    <property type="term" value="C:chitin-based extracellular matrix"/>
    <property type="evidence" value="ECO:0007669"/>
    <property type="project" value="TreeGrafter"/>
</dbReference>
<dbReference type="Pfam" id="PF00379">
    <property type="entry name" value="Chitin_bind_4"/>
    <property type="match status" value="1"/>
</dbReference>
<dbReference type="InParanoid" id="A0A6P8ZZ29"/>
<dbReference type="PANTHER" id="PTHR10380">
    <property type="entry name" value="CUTICLE PROTEIN"/>
    <property type="match status" value="1"/>
</dbReference>
<evidence type="ECO:0000256" key="2">
    <source>
        <dbReference type="PROSITE-ProRule" id="PRU00497"/>
    </source>
</evidence>
<keyword evidence="1 2" id="KW-0193">Cuticle</keyword>
<dbReference type="InterPro" id="IPR031311">
    <property type="entry name" value="CHIT_BIND_RR_consensus"/>
</dbReference>
<accession>A0A6P8ZZ29</accession>
<dbReference type="InterPro" id="IPR000618">
    <property type="entry name" value="Insect_cuticle"/>
</dbReference>
<feature type="signal peptide" evidence="3">
    <location>
        <begin position="1"/>
        <end position="17"/>
    </location>
</feature>